<accession>A0AAV5GSJ8</accession>
<evidence type="ECO:0000256" key="7">
    <source>
        <dbReference type="ARBA" id="ARBA00025347"/>
    </source>
</evidence>
<sequence>MGNTTSSQTPSYSEKYSAASDERRTASSSAAADLLAQLSLREGRPSRAAPGITADNLSAWEDAFASNPKHRLASTVLSKGSLTDTLVRREAQREDKQVFNVKLSSEGNPVTNQKSSGRCWLFASTNLLRIMLARKLDLEDFQLSQSYLFFHDSVHKANWFLEQMLELADSPLDDRTVQYLMTQPENDGGQWDMLVNLFATVGLVPQSVYPESFNSSNTSKLDALLTTKLREYALELRELHDAALRSLDESASAKSQAEKKALAVQAARKRKEEQMSEVYRMLAIALGQPPKPTDSFVWEYYSKKDKKYHRVETTPLDFYRKHIGIDLGRAFSLVNDPRHEFETVMTVSRLGNVWGGRPVKYLNCVASVLKQTAIKLLQADTPVWFGCDVGKCSSSALGIMDTALYDLDEGFGVSLKMTKAQRLETGDSAMTHAMLITAVHLDDAGKPVRWRVENSWGADACDKGYMLMSDDWFTQYVYQVCADRRFIDRRLVDLFDHAEPIVLPPWDPMGTLA</sequence>
<evidence type="ECO:0000256" key="6">
    <source>
        <dbReference type="ARBA" id="ARBA00022807"/>
    </source>
</evidence>
<comment type="similarity">
    <text evidence="9">Belongs to the peptidase C1 family.</text>
</comment>
<feature type="region of interest" description="Disordered" evidence="11">
    <location>
        <begin position="1"/>
        <end position="28"/>
    </location>
</feature>
<comment type="subunit">
    <text evidence="8">Homohexamer. Binds to nucleic acids. Binds single-stranded DNA and RNA with higher affinity than double-stranded DNA.</text>
</comment>
<evidence type="ECO:0000256" key="1">
    <source>
        <dbReference type="ARBA" id="ARBA00000423"/>
    </source>
</evidence>
<dbReference type="GO" id="GO:0005739">
    <property type="term" value="C:mitochondrion"/>
    <property type="evidence" value="ECO:0007669"/>
    <property type="project" value="UniProtKB-SubCell"/>
</dbReference>
<gene>
    <name evidence="12" type="ORF">Rhopal_005505-T1</name>
</gene>
<evidence type="ECO:0000256" key="5">
    <source>
        <dbReference type="ARBA" id="ARBA00022801"/>
    </source>
</evidence>
<evidence type="ECO:0000256" key="11">
    <source>
        <dbReference type="SAM" id="MobiDB-lite"/>
    </source>
</evidence>
<organism evidence="12 13">
    <name type="scientific">Rhodotorula paludigena</name>
    <dbReference type="NCBI Taxonomy" id="86838"/>
    <lineage>
        <taxon>Eukaryota</taxon>
        <taxon>Fungi</taxon>
        <taxon>Dikarya</taxon>
        <taxon>Basidiomycota</taxon>
        <taxon>Pucciniomycotina</taxon>
        <taxon>Microbotryomycetes</taxon>
        <taxon>Sporidiobolales</taxon>
        <taxon>Sporidiobolaceae</taxon>
        <taxon>Rhodotorula</taxon>
    </lineage>
</organism>
<dbReference type="Proteomes" id="UP001342314">
    <property type="component" value="Unassembled WGS sequence"/>
</dbReference>
<feature type="compositionally biased region" description="Polar residues" evidence="11">
    <location>
        <begin position="1"/>
        <end position="14"/>
    </location>
</feature>
<dbReference type="GO" id="GO:0043418">
    <property type="term" value="P:homocysteine catabolic process"/>
    <property type="evidence" value="ECO:0007669"/>
    <property type="project" value="TreeGrafter"/>
</dbReference>
<dbReference type="Gene3D" id="3.90.70.10">
    <property type="entry name" value="Cysteine proteinases"/>
    <property type="match status" value="1"/>
</dbReference>
<dbReference type="PROSITE" id="PS00139">
    <property type="entry name" value="THIOL_PROTEASE_CYS"/>
    <property type="match status" value="1"/>
</dbReference>
<dbReference type="AlphaFoldDB" id="A0AAV5GSJ8"/>
<dbReference type="GO" id="GO:0006508">
    <property type="term" value="P:proteolysis"/>
    <property type="evidence" value="ECO:0007669"/>
    <property type="project" value="UniProtKB-KW"/>
</dbReference>
<dbReference type="EC" id="3.4.22.40" evidence="2 9"/>
<dbReference type="PANTHER" id="PTHR10363">
    <property type="entry name" value="BLEOMYCIN HYDROLASE"/>
    <property type="match status" value="1"/>
</dbReference>
<keyword evidence="13" id="KW-1185">Reference proteome</keyword>
<dbReference type="GO" id="GO:0070005">
    <property type="term" value="F:cysteine-type aminopeptidase activity"/>
    <property type="evidence" value="ECO:0007669"/>
    <property type="project" value="InterPro"/>
</dbReference>
<comment type="caution">
    <text evidence="12">The sequence shown here is derived from an EMBL/GenBank/DDBJ whole genome shotgun (WGS) entry which is preliminary data.</text>
</comment>
<keyword evidence="4 9" id="KW-0645">Protease</keyword>
<dbReference type="Pfam" id="PF03051">
    <property type="entry name" value="Peptidase_C1_2"/>
    <property type="match status" value="1"/>
</dbReference>
<evidence type="ECO:0000256" key="9">
    <source>
        <dbReference type="PIRNR" id="PIRNR005700"/>
    </source>
</evidence>
<keyword evidence="9" id="KW-0963">Cytoplasm</keyword>
<comment type="function">
    <text evidence="9">Has aminopeptidase activity, shortening substrate peptides sequentially by 1 amino acid. Has bleomycin hydrolase activity, which can protect the cell from the toxic effects of bleomycin. Has homocysteine-thiolactonase activity, protecting the cell against homocysteine toxicity.</text>
</comment>
<evidence type="ECO:0000256" key="10">
    <source>
        <dbReference type="PIRSR" id="PIRSR005700-1"/>
    </source>
</evidence>
<comment type="subcellular location">
    <subcellularLocation>
        <location evidence="9">Mitochondrion</location>
    </subcellularLocation>
    <subcellularLocation>
        <location evidence="9">Cytoplasm</location>
    </subcellularLocation>
</comment>
<name>A0AAV5GSJ8_9BASI</name>
<dbReference type="InterPro" id="IPR000169">
    <property type="entry name" value="Pept_cys_AS"/>
</dbReference>
<feature type="active site" evidence="10">
    <location>
        <position position="454"/>
    </location>
</feature>
<proteinExistence type="inferred from homology"/>
<protein>
    <recommendedName>
        <fullName evidence="3 9">Cysteine proteinase 1, mitochondrial</fullName>
        <ecNumber evidence="2 9">3.4.22.40</ecNumber>
    </recommendedName>
</protein>
<dbReference type="GO" id="GO:0009636">
    <property type="term" value="P:response to toxic substance"/>
    <property type="evidence" value="ECO:0007669"/>
    <property type="project" value="TreeGrafter"/>
</dbReference>
<keyword evidence="5 9" id="KW-0378">Hydrolase</keyword>
<dbReference type="PANTHER" id="PTHR10363:SF2">
    <property type="entry name" value="BLEOMYCIN HYDROLASE"/>
    <property type="match status" value="1"/>
</dbReference>
<dbReference type="InterPro" id="IPR004134">
    <property type="entry name" value="Peptidase_C1B"/>
</dbReference>
<keyword evidence="6 9" id="KW-0788">Thiol protease</keyword>
<feature type="active site" evidence="10">
    <location>
        <position position="119"/>
    </location>
</feature>
<reference evidence="12 13" key="1">
    <citation type="submission" date="2021-12" db="EMBL/GenBank/DDBJ databases">
        <title>High titer production of polyol ester of fatty acids by Rhodotorula paludigena BS15 towards product separation-free biomass refinery.</title>
        <authorList>
            <person name="Mano J."/>
            <person name="Ono H."/>
            <person name="Tanaka T."/>
            <person name="Naito K."/>
            <person name="Sushida H."/>
            <person name="Ike M."/>
            <person name="Tokuyasu K."/>
            <person name="Kitaoka M."/>
        </authorList>
    </citation>
    <scope>NUCLEOTIDE SEQUENCE [LARGE SCALE GENOMIC DNA]</scope>
    <source>
        <strain evidence="12 13">BS15</strain>
    </source>
</reference>
<feature type="active site" evidence="10">
    <location>
        <position position="432"/>
    </location>
</feature>
<dbReference type="InterPro" id="IPR038765">
    <property type="entry name" value="Papain-like_cys_pep_sf"/>
</dbReference>
<dbReference type="PIRSF" id="PIRSF005700">
    <property type="entry name" value="PepC"/>
    <property type="match status" value="1"/>
</dbReference>
<evidence type="ECO:0000256" key="8">
    <source>
        <dbReference type="ARBA" id="ARBA00026080"/>
    </source>
</evidence>
<evidence type="ECO:0000256" key="2">
    <source>
        <dbReference type="ARBA" id="ARBA00012465"/>
    </source>
</evidence>
<evidence type="ECO:0000256" key="4">
    <source>
        <dbReference type="ARBA" id="ARBA00022670"/>
    </source>
</evidence>
<dbReference type="SUPFAM" id="SSF54001">
    <property type="entry name" value="Cysteine proteinases"/>
    <property type="match status" value="1"/>
</dbReference>
<evidence type="ECO:0000256" key="3">
    <source>
        <dbReference type="ARBA" id="ARBA00016900"/>
    </source>
</evidence>
<dbReference type="GO" id="GO:0004197">
    <property type="term" value="F:cysteine-type endopeptidase activity"/>
    <property type="evidence" value="ECO:0007669"/>
    <property type="project" value="UniProtKB-EC"/>
</dbReference>
<evidence type="ECO:0000313" key="12">
    <source>
        <dbReference type="EMBL" id="GJN92475.1"/>
    </source>
</evidence>
<comment type="function">
    <text evidence="7">The normal physiological role of the enzyme is unknown, but it is not essential for the viability of yeast cells. Has aminopeptidase activity, shortening substrate peptides sequentially by 1 amino acid. Has bleomycin hydrolase activity, which can protect the cell from the toxic effects of bleomycin. Has homocysteine-thiolactonase activity, protecting the cell against homocysteine toxicity. Acts as a repressor in the GAL4 regulatory system, but this does not require either the peptidase or nucleic acid-binding activities.</text>
</comment>
<dbReference type="EMBL" id="BQKY01000011">
    <property type="protein sequence ID" value="GJN92475.1"/>
    <property type="molecule type" value="Genomic_DNA"/>
</dbReference>
<keyword evidence="9" id="KW-0496">Mitochondrion</keyword>
<dbReference type="CDD" id="cd00585">
    <property type="entry name" value="Peptidase_C1B"/>
    <property type="match status" value="1"/>
</dbReference>
<evidence type="ECO:0000313" key="13">
    <source>
        <dbReference type="Proteomes" id="UP001342314"/>
    </source>
</evidence>
<comment type="catalytic activity">
    <reaction evidence="1 9">
        <text>Inactivates bleomycin B2 (a cytotoxic glycometallopeptide) by hydrolysis of a carboxyamide bond of beta-aminoalanine, but also shows general aminopeptidase activity. The specificity varies somewhat with source, but amino acid arylamides of Met, Leu and Ala are preferred.</text>
        <dbReference type="EC" id="3.4.22.40"/>
    </reaction>
</comment>